<dbReference type="InterPro" id="IPR051236">
    <property type="entry name" value="HAT_RTT109-like"/>
</dbReference>
<sequence>MARSSSDLELMPFDDTESLEGSSPKGRKKSWIPKRRARAIRRHRKVEEDVLPSSWRQRLCSRRATRYAIRSFWILAACILTSLLTLSITNPARLSSFDMAFSAFVHPDGVPLDVDSVHYPETFLRSVMPIPCQSHNDEQRHTPLHAALGTGCVSIEADIWASDDPDSNDIFVGHTTGDLDPNKSLKRMYIDPLVRLLEIRNGPHAKQPQANGVFSLAPSTSLTLVLDFKSTSAELWEALEVNLDPLASRDWLTFWDASAQARVQRPITIAVTGTDDFDTILRGKLKTTATSSPTVKGLNDTFDPLSIDRYIFFDAPLHDLIQPGDPDSSEAPFTPSDPSNPDRSLSYKYNPSNSHLASTSLYKAIGPISPSLLTSASDPDHFQRRILRQQIRAARDRGLVSRYWGLPRWPRGLRDGVWEVLEREGVGLLNVDDLRGVRKGEWGGGLWGRWWGKEKHKNWGWPGVEEKRR</sequence>
<evidence type="ECO:0000313" key="6">
    <source>
        <dbReference type="Proteomes" id="UP000799778"/>
    </source>
</evidence>
<dbReference type="SUPFAM" id="SSF51695">
    <property type="entry name" value="PLC-like phosphodiesterases"/>
    <property type="match status" value="1"/>
</dbReference>
<organism evidence="5 6">
    <name type="scientific">Aaosphaeria arxii CBS 175.79</name>
    <dbReference type="NCBI Taxonomy" id="1450172"/>
    <lineage>
        <taxon>Eukaryota</taxon>
        <taxon>Fungi</taxon>
        <taxon>Dikarya</taxon>
        <taxon>Ascomycota</taxon>
        <taxon>Pezizomycotina</taxon>
        <taxon>Dothideomycetes</taxon>
        <taxon>Pleosporomycetidae</taxon>
        <taxon>Pleosporales</taxon>
        <taxon>Pleosporales incertae sedis</taxon>
        <taxon>Aaosphaeria</taxon>
    </lineage>
</organism>
<keyword evidence="4" id="KW-0812">Transmembrane</keyword>
<keyword evidence="6" id="KW-1185">Reference proteome</keyword>
<keyword evidence="4" id="KW-0472">Membrane</keyword>
<evidence type="ECO:0000313" key="5">
    <source>
        <dbReference type="EMBL" id="KAF2021470.1"/>
    </source>
</evidence>
<dbReference type="PANTHER" id="PTHR31571:SF1">
    <property type="entry name" value="ALTERED INHERITANCE OF MITOCHONDRIA PROTEIN 6"/>
    <property type="match status" value="1"/>
</dbReference>
<dbReference type="OrthoDB" id="4153866at2759"/>
<dbReference type="InterPro" id="IPR017946">
    <property type="entry name" value="PLC-like_Pdiesterase_TIM-brl"/>
</dbReference>
<evidence type="ECO:0000256" key="2">
    <source>
        <dbReference type="ARBA" id="ARBA00014286"/>
    </source>
</evidence>
<evidence type="ECO:0000256" key="4">
    <source>
        <dbReference type="SAM" id="Phobius"/>
    </source>
</evidence>
<dbReference type="RefSeq" id="XP_033389809.1">
    <property type="nucleotide sequence ID" value="XM_033533503.1"/>
</dbReference>
<dbReference type="PANTHER" id="PTHR31571">
    <property type="entry name" value="ALTERED INHERITANCE OF MITOCHONDRIA PROTEIN 6"/>
    <property type="match status" value="1"/>
</dbReference>
<gene>
    <name evidence="5" type="ORF">BU24DRAFT_487883</name>
</gene>
<accession>A0A6A5Y9I5</accession>
<comment type="similarity">
    <text evidence="1">Belongs to the AIM6 family.</text>
</comment>
<feature type="region of interest" description="Disordered" evidence="3">
    <location>
        <begin position="1"/>
        <end position="30"/>
    </location>
</feature>
<dbReference type="GO" id="GO:0008081">
    <property type="term" value="F:phosphoric diester hydrolase activity"/>
    <property type="evidence" value="ECO:0007669"/>
    <property type="project" value="InterPro"/>
</dbReference>
<dbReference type="EMBL" id="ML978066">
    <property type="protein sequence ID" value="KAF2021470.1"/>
    <property type="molecule type" value="Genomic_DNA"/>
</dbReference>
<keyword evidence="4" id="KW-1133">Transmembrane helix</keyword>
<dbReference type="AlphaFoldDB" id="A0A6A5Y9I5"/>
<feature type="region of interest" description="Disordered" evidence="3">
    <location>
        <begin position="323"/>
        <end position="349"/>
    </location>
</feature>
<dbReference type="GO" id="GO:0006629">
    <property type="term" value="P:lipid metabolic process"/>
    <property type="evidence" value="ECO:0007669"/>
    <property type="project" value="InterPro"/>
</dbReference>
<dbReference type="GeneID" id="54290900"/>
<name>A0A6A5Y9I5_9PLEO</name>
<protein>
    <recommendedName>
        <fullName evidence="2">Altered inheritance of mitochondria protein 6</fullName>
    </recommendedName>
</protein>
<reference evidence="5" key="1">
    <citation type="journal article" date="2020" name="Stud. Mycol.">
        <title>101 Dothideomycetes genomes: a test case for predicting lifestyles and emergence of pathogens.</title>
        <authorList>
            <person name="Haridas S."/>
            <person name="Albert R."/>
            <person name="Binder M."/>
            <person name="Bloem J."/>
            <person name="Labutti K."/>
            <person name="Salamov A."/>
            <person name="Andreopoulos B."/>
            <person name="Baker S."/>
            <person name="Barry K."/>
            <person name="Bills G."/>
            <person name="Bluhm B."/>
            <person name="Cannon C."/>
            <person name="Castanera R."/>
            <person name="Culley D."/>
            <person name="Daum C."/>
            <person name="Ezra D."/>
            <person name="Gonzalez J."/>
            <person name="Henrissat B."/>
            <person name="Kuo A."/>
            <person name="Liang C."/>
            <person name="Lipzen A."/>
            <person name="Lutzoni F."/>
            <person name="Magnuson J."/>
            <person name="Mondo S."/>
            <person name="Nolan M."/>
            <person name="Ohm R."/>
            <person name="Pangilinan J."/>
            <person name="Park H.-J."/>
            <person name="Ramirez L."/>
            <person name="Alfaro M."/>
            <person name="Sun H."/>
            <person name="Tritt A."/>
            <person name="Yoshinaga Y."/>
            <person name="Zwiers L.-H."/>
            <person name="Turgeon B."/>
            <person name="Goodwin S."/>
            <person name="Spatafora J."/>
            <person name="Crous P."/>
            <person name="Grigoriev I."/>
        </authorList>
    </citation>
    <scope>NUCLEOTIDE SEQUENCE</scope>
    <source>
        <strain evidence="5">CBS 175.79</strain>
    </source>
</reference>
<dbReference type="Proteomes" id="UP000799778">
    <property type="component" value="Unassembled WGS sequence"/>
</dbReference>
<feature type="transmembrane region" description="Helical" evidence="4">
    <location>
        <begin position="67"/>
        <end position="88"/>
    </location>
</feature>
<feature type="compositionally biased region" description="Polar residues" evidence="3">
    <location>
        <begin position="336"/>
        <end position="349"/>
    </location>
</feature>
<evidence type="ECO:0000256" key="1">
    <source>
        <dbReference type="ARBA" id="ARBA00008858"/>
    </source>
</evidence>
<proteinExistence type="inferred from homology"/>
<evidence type="ECO:0000256" key="3">
    <source>
        <dbReference type="SAM" id="MobiDB-lite"/>
    </source>
</evidence>